<reference evidence="3" key="1">
    <citation type="submission" date="2025-08" db="UniProtKB">
        <authorList>
            <consortium name="RefSeq"/>
        </authorList>
    </citation>
    <scope>IDENTIFICATION</scope>
    <source>
        <tissue evidence="3">Whole organism</tissue>
    </source>
</reference>
<feature type="region of interest" description="Disordered" evidence="1">
    <location>
        <begin position="115"/>
        <end position="137"/>
    </location>
</feature>
<name>A0A9C6XUG5_FRAOC</name>
<gene>
    <name evidence="3" type="primary">LOC127751466</name>
</gene>
<sequence>MYGLPADNAFEWDSFHQKILDKTYSTALVKELKRYKDDNFAGTARNILGAVVSNKFASEFSLCGSNGKKKAFKESGFYKEIFPATLKKLYPNFTDKSMKLATENWLRLAPQRSGGQNFKKYKKKSTPRAETDEIQQA</sequence>
<dbReference type="AlphaFoldDB" id="A0A9C6XUG5"/>
<organism evidence="2 3">
    <name type="scientific">Frankliniella occidentalis</name>
    <name type="common">Western flower thrips</name>
    <name type="synonym">Euthrips occidentalis</name>
    <dbReference type="NCBI Taxonomy" id="133901"/>
    <lineage>
        <taxon>Eukaryota</taxon>
        <taxon>Metazoa</taxon>
        <taxon>Ecdysozoa</taxon>
        <taxon>Arthropoda</taxon>
        <taxon>Hexapoda</taxon>
        <taxon>Insecta</taxon>
        <taxon>Pterygota</taxon>
        <taxon>Neoptera</taxon>
        <taxon>Paraneoptera</taxon>
        <taxon>Thysanoptera</taxon>
        <taxon>Terebrantia</taxon>
        <taxon>Thripoidea</taxon>
        <taxon>Thripidae</taxon>
        <taxon>Frankliniella</taxon>
    </lineage>
</organism>
<accession>A0A9C6XUG5</accession>
<dbReference type="RefSeq" id="XP_052131021.1">
    <property type="nucleotide sequence ID" value="XM_052275061.1"/>
</dbReference>
<dbReference type="OrthoDB" id="7700477at2759"/>
<evidence type="ECO:0000313" key="2">
    <source>
        <dbReference type="Proteomes" id="UP000504606"/>
    </source>
</evidence>
<protein>
    <submittedName>
        <fullName evidence="3">Uncharacterized protein LOC127751466</fullName>
    </submittedName>
</protein>
<dbReference type="Proteomes" id="UP000504606">
    <property type="component" value="Unplaced"/>
</dbReference>
<evidence type="ECO:0000256" key="1">
    <source>
        <dbReference type="SAM" id="MobiDB-lite"/>
    </source>
</evidence>
<proteinExistence type="predicted"/>
<dbReference type="GeneID" id="127751466"/>
<keyword evidence="2" id="KW-1185">Reference proteome</keyword>
<evidence type="ECO:0000313" key="3">
    <source>
        <dbReference type="RefSeq" id="XP_052131021.1"/>
    </source>
</evidence>
<dbReference type="KEGG" id="foc:127751466"/>